<dbReference type="Proteomes" id="UP000601223">
    <property type="component" value="Unassembled WGS sequence"/>
</dbReference>
<protein>
    <submittedName>
        <fullName evidence="2">Uncharacterized protein</fullName>
    </submittedName>
</protein>
<comment type="caution">
    <text evidence="2">The sequence shown here is derived from an EMBL/GenBank/DDBJ whole genome shotgun (WGS) entry which is preliminary data.</text>
</comment>
<evidence type="ECO:0000313" key="2">
    <source>
        <dbReference type="EMBL" id="GIF83119.1"/>
    </source>
</evidence>
<reference evidence="2 3" key="1">
    <citation type="submission" date="2021-01" db="EMBL/GenBank/DDBJ databases">
        <title>Whole genome shotgun sequence of Catellatospora bangladeshensis NBRC 107357.</title>
        <authorList>
            <person name="Komaki H."/>
            <person name="Tamura T."/>
        </authorList>
    </citation>
    <scope>NUCLEOTIDE SEQUENCE [LARGE SCALE GENOMIC DNA]</scope>
    <source>
        <strain evidence="2 3">NBRC 107357</strain>
    </source>
</reference>
<evidence type="ECO:0000313" key="3">
    <source>
        <dbReference type="Proteomes" id="UP000601223"/>
    </source>
</evidence>
<dbReference type="EMBL" id="BONF01000027">
    <property type="protein sequence ID" value="GIF83119.1"/>
    <property type="molecule type" value="Genomic_DNA"/>
</dbReference>
<dbReference type="AlphaFoldDB" id="A0A8J3JSS4"/>
<feature type="region of interest" description="Disordered" evidence="1">
    <location>
        <begin position="1"/>
        <end position="29"/>
    </location>
</feature>
<dbReference type="RefSeq" id="WP_203749476.1">
    <property type="nucleotide sequence ID" value="NZ_BONF01000027.1"/>
</dbReference>
<keyword evidence="3" id="KW-1185">Reference proteome</keyword>
<accession>A0A8J3JSS4</accession>
<name>A0A8J3JSS4_9ACTN</name>
<proteinExistence type="predicted"/>
<organism evidence="2 3">
    <name type="scientific">Catellatospora bangladeshensis</name>
    <dbReference type="NCBI Taxonomy" id="310355"/>
    <lineage>
        <taxon>Bacteria</taxon>
        <taxon>Bacillati</taxon>
        <taxon>Actinomycetota</taxon>
        <taxon>Actinomycetes</taxon>
        <taxon>Micromonosporales</taxon>
        <taxon>Micromonosporaceae</taxon>
        <taxon>Catellatospora</taxon>
    </lineage>
</organism>
<evidence type="ECO:0000256" key="1">
    <source>
        <dbReference type="SAM" id="MobiDB-lite"/>
    </source>
</evidence>
<sequence length="58" mass="6154">MTEQCGMRRGTLSARLQLPAGQTPPADVGAQMFGDDTVGRVDAEECGGRHRGSDRLHG</sequence>
<gene>
    <name evidence="2" type="ORF">Cba03nite_44680</name>
</gene>